<dbReference type="InterPro" id="IPR052708">
    <property type="entry name" value="PxpC"/>
</dbReference>
<sequence>MVMLEVARAGLMVTVQAKPRNGYLAAGVSPSGPMDEDAFRIAQALVGNNADAAALEFAQTGGSYRVSEPTLVAVTGGAAEVLINGQAVPCWESHLLEPGERLDVGVLRGGMWGYIAFSGGIDVPVVLGSRTTHVRNAMGGFKGRALADGDMLTLFPSATLFPRQMRSIFRRPSGPIRTIAGPQDDYFDARAWSLFLEEPFAVSTRRDRMASLLFGPALHAARGHDIISDGTPPGSIQVPGSGTATVLTAERQTTGGYPKIATVISADLPRLAQMPGGLPFRFALVEQEQAEESLGTARRAVDAIIAEIEEG</sequence>
<gene>
    <name evidence="5" type="ORF">FF124_06275</name>
</gene>
<organism evidence="5 6">
    <name type="scientific">Martelella lutilitoris</name>
    <dbReference type="NCBI Taxonomy" id="2583532"/>
    <lineage>
        <taxon>Bacteria</taxon>
        <taxon>Pseudomonadati</taxon>
        <taxon>Pseudomonadota</taxon>
        <taxon>Alphaproteobacteria</taxon>
        <taxon>Hyphomicrobiales</taxon>
        <taxon>Aurantimonadaceae</taxon>
        <taxon>Martelella</taxon>
    </lineage>
</organism>
<keyword evidence="6" id="KW-1185">Reference proteome</keyword>
<dbReference type="NCBIfam" id="TIGR00724">
    <property type="entry name" value="urea_amlyse_rel"/>
    <property type="match status" value="1"/>
</dbReference>
<evidence type="ECO:0000313" key="6">
    <source>
        <dbReference type="Proteomes" id="UP000307874"/>
    </source>
</evidence>
<dbReference type="PANTHER" id="PTHR43309">
    <property type="entry name" value="5-OXOPROLINASE SUBUNIT C"/>
    <property type="match status" value="1"/>
</dbReference>
<dbReference type="PANTHER" id="PTHR43309:SF5">
    <property type="entry name" value="5-OXOPROLINASE SUBUNIT C"/>
    <property type="match status" value="1"/>
</dbReference>
<protein>
    <submittedName>
        <fullName evidence="5">Biotin-dependent carboxyltransferase family protein</fullName>
    </submittedName>
</protein>
<comment type="caution">
    <text evidence="5">The sequence shown here is derived from an EMBL/GenBank/DDBJ whole genome shotgun (WGS) entry which is preliminary data.</text>
</comment>
<dbReference type="Gene3D" id="2.40.100.10">
    <property type="entry name" value="Cyclophilin-like"/>
    <property type="match status" value="1"/>
</dbReference>
<keyword evidence="2" id="KW-0378">Hydrolase</keyword>
<reference evidence="5 6" key="1">
    <citation type="submission" date="2019-05" db="EMBL/GenBank/DDBJ databases">
        <authorList>
            <person name="Lee S.D."/>
        </authorList>
    </citation>
    <scope>NUCLEOTIDE SEQUENCE [LARGE SCALE GENOMIC DNA]</scope>
    <source>
        <strain evidence="5 6">GH2-6</strain>
    </source>
</reference>
<evidence type="ECO:0000256" key="1">
    <source>
        <dbReference type="ARBA" id="ARBA00022741"/>
    </source>
</evidence>
<keyword evidence="5" id="KW-0808">Transferase</keyword>
<evidence type="ECO:0000256" key="3">
    <source>
        <dbReference type="ARBA" id="ARBA00022840"/>
    </source>
</evidence>
<dbReference type="AlphaFoldDB" id="A0A5C4JVQ6"/>
<dbReference type="InterPro" id="IPR029000">
    <property type="entry name" value="Cyclophilin-like_dom_sf"/>
</dbReference>
<proteinExistence type="predicted"/>
<dbReference type="GO" id="GO:0005524">
    <property type="term" value="F:ATP binding"/>
    <property type="evidence" value="ECO:0007669"/>
    <property type="project" value="UniProtKB-KW"/>
</dbReference>
<dbReference type="OrthoDB" id="9768696at2"/>
<dbReference type="Proteomes" id="UP000307874">
    <property type="component" value="Unassembled WGS sequence"/>
</dbReference>
<dbReference type="InterPro" id="IPR003778">
    <property type="entry name" value="CT_A_B"/>
</dbReference>
<dbReference type="Pfam" id="PF02626">
    <property type="entry name" value="CT_A_B"/>
    <property type="match status" value="1"/>
</dbReference>
<reference evidence="5 6" key="2">
    <citation type="submission" date="2019-06" db="EMBL/GenBank/DDBJ databases">
        <title>Martelella lutilitoris sp. nov., isolated from a tidal mudflat.</title>
        <authorList>
            <person name="Kim Y.-J."/>
        </authorList>
    </citation>
    <scope>NUCLEOTIDE SEQUENCE [LARGE SCALE GENOMIC DNA]</scope>
    <source>
        <strain evidence="5 6">GH2-6</strain>
    </source>
</reference>
<evidence type="ECO:0000256" key="2">
    <source>
        <dbReference type="ARBA" id="ARBA00022801"/>
    </source>
</evidence>
<keyword evidence="1" id="KW-0547">Nucleotide-binding</keyword>
<dbReference type="RefSeq" id="WP_138747633.1">
    <property type="nucleotide sequence ID" value="NZ_VCLB01000003.1"/>
</dbReference>
<accession>A0A5C4JVQ6</accession>
<keyword evidence="3" id="KW-0067">ATP-binding</keyword>
<name>A0A5C4JVQ6_9HYPH</name>
<evidence type="ECO:0000259" key="4">
    <source>
        <dbReference type="SMART" id="SM00797"/>
    </source>
</evidence>
<dbReference type="SMART" id="SM00797">
    <property type="entry name" value="AHS2"/>
    <property type="match status" value="1"/>
</dbReference>
<dbReference type="EMBL" id="VCLB01000003">
    <property type="protein sequence ID" value="TNB48729.1"/>
    <property type="molecule type" value="Genomic_DNA"/>
</dbReference>
<dbReference type="GO" id="GO:0016740">
    <property type="term" value="F:transferase activity"/>
    <property type="evidence" value="ECO:0007669"/>
    <property type="project" value="UniProtKB-KW"/>
</dbReference>
<feature type="domain" description="Carboxyltransferase" evidence="4">
    <location>
        <begin position="25"/>
        <end position="301"/>
    </location>
</feature>
<dbReference type="GO" id="GO:0016787">
    <property type="term" value="F:hydrolase activity"/>
    <property type="evidence" value="ECO:0007669"/>
    <property type="project" value="UniProtKB-KW"/>
</dbReference>
<dbReference type="SUPFAM" id="SSF50891">
    <property type="entry name" value="Cyclophilin-like"/>
    <property type="match status" value="1"/>
</dbReference>
<evidence type="ECO:0000313" key="5">
    <source>
        <dbReference type="EMBL" id="TNB48729.1"/>
    </source>
</evidence>